<keyword evidence="2" id="KW-1133">Transmembrane helix</keyword>
<evidence type="ECO:0000256" key="2">
    <source>
        <dbReference type="SAM" id="Phobius"/>
    </source>
</evidence>
<organism evidence="3 4">
    <name type="scientific">Streptomyces viridochromogenes</name>
    <dbReference type="NCBI Taxonomy" id="1938"/>
    <lineage>
        <taxon>Bacteria</taxon>
        <taxon>Bacillati</taxon>
        <taxon>Actinomycetota</taxon>
        <taxon>Actinomycetes</taxon>
        <taxon>Kitasatosporales</taxon>
        <taxon>Streptomycetaceae</taxon>
        <taxon>Streptomyces</taxon>
    </lineage>
</organism>
<evidence type="ECO:0000256" key="1">
    <source>
        <dbReference type="SAM" id="MobiDB-lite"/>
    </source>
</evidence>
<keyword evidence="2" id="KW-0472">Membrane</keyword>
<dbReference type="OrthoDB" id="4283846at2"/>
<reference evidence="3 4" key="1">
    <citation type="submission" date="2015-06" db="EMBL/GenBank/DDBJ databases">
        <authorList>
            <person name="Hoefler B.C."/>
            <person name="Straight P.D."/>
        </authorList>
    </citation>
    <scope>NUCLEOTIDE SEQUENCE [LARGE SCALE GENOMIC DNA]</scope>
    <source>
        <strain evidence="3 4">NRRL 3427</strain>
    </source>
</reference>
<keyword evidence="2" id="KW-0812">Transmembrane</keyword>
<dbReference type="EMBL" id="LGUP01000393">
    <property type="protein sequence ID" value="KOG10396.1"/>
    <property type="molecule type" value="Genomic_DNA"/>
</dbReference>
<dbReference type="Pfam" id="PF20087">
    <property type="entry name" value="DUF6479"/>
    <property type="match status" value="1"/>
</dbReference>
<feature type="region of interest" description="Disordered" evidence="1">
    <location>
        <begin position="33"/>
        <end position="91"/>
    </location>
</feature>
<dbReference type="AlphaFoldDB" id="A0A0L8J9U4"/>
<accession>A0A0L8J9U4</accession>
<evidence type="ECO:0000313" key="4">
    <source>
        <dbReference type="Proteomes" id="UP000037023"/>
    </source>
</evidence>
<dbReference type="Proteomes" id="UP000037023">
    <property type="component" value="Unassembled WGS sequence"/>
</dbReference>
<dbReference type="PATRIC" id="fig|1938.6.peg.7645"/>
<evidence type="ECO:0008006" key="5">
    <source>
        <dbReference type="Google" id="ProtNLM"/>
    </source>
</evidence>
<dbReference type="InterPro" id="IPR045513">
    <property type="entry name" value="DUF6479"/>
</dbReference>
<evidence type="ECO:0000313" key="3">
    <source>
        <dbReference type="EMBL" id="KOG10396.1"/>
    </source>
</evidence>
<sequence>MPPPEVLLHTLIGLIVVAVLIAGFVLGAHLHATETPPPLPHEQPRRPITDRLPGAAFEFRRPLQVPRSNQKQRLRPYQLRARTEQVPPGHD</sequence>
<protein>
    <recommendedName>
        <fullName evidence="5">Secreted protein</fullName>
    </recommendedName>
</protein>
<name>A0A0L8J9U4_STRVR</name>
<feature type="transmembrane region" description="Helical" evidence="2">
    <location>
        <begin position="6"/>
        <end position="26"/>
    </location>
</feature>
<comment type="caution">
    <text evidence="3">The sequence shown here is derived from an EMBL/GenBank/DDBJ whole genome shotgun (WGS) entry which is preliminary data.</text>
</comment>
<gene>
    <name evidence="3" type="ORF">ADK34_35445</name>
</gene>
<proteinExistence type="predicted"/>